<organism evidence="3 4">
    <name type="scientific">Ridgeia piscesae</name>
    <name type="common">Tubeworm</name>
    <dbReference type="NCBI Taxonomy" id="27915"/>
    <lineage>
        <taxon>Eukaryota</taxon>
        <taxon>Metazoa</taxon>
        <taxon>Spiralia</taxon>
        <taxon>Lophotrochozoa</taxon>
        <taxon>Annelida</taxon>
        <taxon>Polychaeta</taxon>
        <taxon>Sedentaria</taxon>
        <taxon>Canalipalpata</taxon>
        <taxon>Sabellida</taxon>
        <taxon>Siboglinidae</taxon>
        <taxon>Ridgeia</taxon>
    </lineage>
</organism>
<dbReference type="Proteomes" id="UP001209878">
    <property type="component" value="Unassembled WGS sequence"/>
</dbReference>
<dbReference type="GO" id="GO:0005739">
    <property type="term" value="C:mitochondrion"/>
    <property type="evidence" value="ECO:0007669"/>
    <property type="project" value="TreeGrafter"/>
</dbReference>
<proteinExistence type="inferred from homology"/>
<evidence type="ECO:0000313" key="3">
    <source>
        <dbReference type="EMBL" id="KAK2171282.1"/>
    </source>
</evidence>
<dbReference type="PANTHER" id="PTHR31716">
    <property type="entry name" value="PROTEIN FMC1 HOMOLOG"/>
    <property type="match status" value="1"/>
</dbReference>
<dbReference type="EMBL" id="JAODUO010001083">
    <property type="protein sequence ID" value="KAK2171282.1"/>
    <property type="molecule type" value="Genomic_DNA"/>
</dbReference>
<comment type="similarity">
    <text evidence="1">Belongs to the FMC1 family.</text>
</comment>
<dbReference type="InterPro" id="IPR037667">
    <property type="entry name" value="FMC1_homologue"/>
</dbReference>
<name>A0AAD9KHB3_RIDPI</name>
<keyword evidence="4" id="KW-1185">Reference proteome</keyword>
<evidence type="ECO:0000256" key="2">
    <source>
        <dbReference type="ARBA" id="ARBA00013846"/>
    </source>
</evidence>
<gene>
    <name evidence="3" type="ORF">NP493_1084g00013</name>
</gene>
<comment type="caution">
    <text evidence="3">The sequence shown here is derived from an EMBL/GenBank/DDBJ whole genome shotgun (WGS) entry which is preliminary data.</text>
</comment>
<dbReference type="PANTHER" id="PTHR31716:SF1">
    <property type="entry name" value="PROTEIN FMC1 HOMOLOG"/>
    <property type="match status" value="1"/>
</dbReference>
<sequence>MAARVTGLEILKGLKRELRHVIKKGPLSENPTFAYVEKQFQKYRVTTQQICRGEQEVTHIGQTYLCLLTSVRKHEELLKQYKGKGERSIEEAANLVGLRLPKLFTDEKESR</sequence>
<reference evidence="3" key="1">
    <citation type="journal article" date="2023" name="Mol. Biol. Evol.">
        <title>Third-Generation Sequencing Reveals the Adaptive Role of the Epigenome in Three Deep-Sea Polychaetes.</title>
        <authorList>
            <person name="Perez M."/>
            <person name="Aroh O."/>
            <person name="Sun Y."/>
            <person name="Lan Y."/>
            <person name="Juniper S.K."/>
            <person name="Young C.R."/>
            <person name="Angers B."/>
            <person name="Qian P.Y."/>
        </authorList>
    </citation>
    <scope>NUCLEOTIDE SEQUENCE</scope>
    <source>
        <strain evidence="3">R07B-5</strain>
    </source>
</reference>
<evidence type="ECO:0000313" key="4">
    <source>
        <dbReference type="Proteomes" id="UP001209878"/>
    </source>
</evidence>
<accession>A0AAD9KHB3</accession>
<protein>
    <recommendedName>
        <fullName evidence="2">Protein FMC1 homolog</fullName>
    </recommendedName>
</protein>
<evidence type="ECO:0000256" key="1">
    <source>
        <dbReference type="ARBA" id="ARBA00009058"/>
    </source>
</evidence>
<dbReference type="CDD" id="cd20271">
    <property type="entry name" value="Complex1_LYR_FMC1"/>
    <property type="match status" value="1"/>
</dbReference>
<dbReference type="AlphaFoldDB" id="A0AAD9KHB3"/>